<dbReference type="GeneID" id="66101275"/>
<gene>
    <name evidence="1" type="ORF">BT62DRAFT_1073954</name>
</gene>
<dbReference type="EMBL" id="MU250528">
    <property type="protein sequence ID" value="KAG7449486.1"/>
    <property type="molecule type" value="Genomic_DNA"/>
</dbReference>
<evidence type="ECO:0000313" key="2">
    <source>
        <dbReference type="Proteomes" id="UP000812287"/>
    </source>
</evidence>
<name>A0A9P7W163_9AGAR</name>
<comment type="caution">
    <text evidence="1">The sequence shown here is derived from an EMBL/GenBank/DDBJ whole genome shotgun (WGS) entry which is preliminary data.</text>
</comment>
<dbReference type="Proteomes" id="UP000812287">
    <property type="component" value="Unassembled WGS sequence"/>
</dbReference>
<keyword evidence="2" id="KW-1185">Reference proteome</keyword>
<protein>
    <submittedName>
        <fullName evidence="1">Uncharacterized protein</fullName>
    </submittedName>
</protein>
<sequence length="238" mass="26420">MPSLLMTPNDGGIPESTLMAPSHWGTWMSIGFQRGLNLKAAASYIERDSGFKVRSISRSFRSAEEKALVRPSPTLQGAVRDVTLLPRTATTVLVAALDLWGLGRTIYVWNTYNAFVGFTNIADLFVSLGLRGAGYEYITLDGGCGKRQPNVTSRSTARYFYLTFSLFPPSPRFSPKGFSQSTKPISLSATFHWLNLCFYLFLSLICAFLSKLSISLFVDIWIPYGLITRGHSDFDTNI</sequence>
<evidence type="ECO:0000313" key="1">
    <source>
        <dbReference type="EMBL" id="KAG7449486.1"/>
    </source>
</evidence>
<dbReference type="RefSeq" id="XP_043042986.1">
    <property type="nucleotide sequence ID" value="XM_043178981.1"/>
</dbReference>
<reference evidence="1" key="1">
    <citation type="submission" date="2020-11" db="EMBL/GenBank/DDBJ databases">
        <title>Adaptations for nitrogen fixation in a non-lichenized fungal sporocarp promotes dispersal by wood-feeding termites.</title>
        <authorList>
            <consortium name="DOE Joint Genome Institute"/>
            <person name="Koch R.A."/>
            <person name="Yoon G."/>
            <person name="Arayal U."/>
            <person name="Lail K."/>
            <person name="Amirebrahimi M."/>
            <person name="Labutti K."/>
            <person name="Lipzen A."/>
            <person name="Riley R."/>
            <person name="Barry K."/>
            <person name="Henrissat B."/>
            <person name="Grigoriev I.V."/>
            <person name="Herr J.R."/>
            <person name="Aime M.C."/>
        </authorList>
    </citation>
    <scope>NUCLEOTIDE SEQUENCE</scope>
    <source>
        <strain evidence="1">MCA 3950</strain>
    </source>
</reference>
<accession>A0A9P7W163</accession>
<dbReference type="AlphaFoldDB" id="A0A9P7W163"/>
<organism evidence="1 2">
    <name type="scientific">Guyanagaster necrorhizus</name>
    <dbReference type="NCBI Taxonomy" id="856835"/>
    <lineage>
        <taxon>Eukaryota</taxon>
        <taxon>Fungi</taxon>
        <taxon>Dikarya</taxon>
        <taxon>Basidiomycota</taxon>
        <taxon>Agaricomycotina</taxon>
        <taxon>Agaricomycetes</taxon>
        <taxon>Agaricomycetidae</taxon>
        <taxon>Agaricales</taxon>
        <taxon>Marasmiineae</taxon>
        <taxon>Physalacriaceae</taxon>
        <taxon>Guyanagaster</taxon>
    </lineage>
</organism>
<proteinExistence type="predicted"/>